<dbReference type="eggNOG" id="ENOG502SNG1">
    <property type="taxonomic scope" value="Eukaryota"/>
</dbReference>
<dbReference type="OrthoDB" id="204784at2759"/>
<reference evidence="2 3" key="1">
    <citation type="journal article" date="2010" name="Proc. Natl. Acad. Sci. U.S.A.">
        <title>Insights into evolution of multicellular fungi from the assembled chromosomes of the mushroom Coprinopsis cinerea (Coprinus cinereus).</title>
        <authorList>
            <person name="Stajich J.E."/>
            <person name="Wilke S.K."/>
            <person name="Ahren D."/>
            <person name="Au C.H."/>
            <person name="Birren B.W."/>
            <person name="Borodovsky M."/>
            <person name="Burns C."/>
            <person name="Canback B."/>
            <person name="Casselton L.A."/>
            <person name="Cheng C.K."/>
            <person name="Deng J."/>
            <person name="Dietrich F.S."/>
            <person name="Fargo D.C."/>
            <person name="Farman M.L."/>
            <person name="Gathman A.C."/>
            <person name="Goldberg J."/>
            <person name="Guigo R."/>
            <person name="Hoegger P.J."/>
            <person name="Hooker J.B."/>
            <person name="Huggins A."/>
            <person name="James T.Y."/>
            <person name="Kamada T."/>
            <person name="Kilaru S."/>
            <person name="Kodira C."/>
            <person name="Kues U."/>
            <person name="Kupfer D."/>
            <person name="Kwan H.S."/>
            <person name="Lomsadze A."/>
            <person name="Li W."/>
            <person name="Lilly W.W."/>
            <person name="Ma L.J."/>
            <person name="Mackey A.J."/>
            <person name="Manning G."/>
            <person name="Martin F."/>
            <person name="Muraguchi H."/>
            <person name="Natvig D.O."/>
            <person name="Palmerini H."/>
            <person name="Ramesh M.A."/>
            <person name="Rehmeyer C.J."/>
            <person name="Roe B.A."/>
            <person name="Shenoy N."/>
            <person name="Stanke M."/>
            <person name="Ter-Hovhannisyan V."/>
            <person name="Tunlid A."/>
            <person name="Velagapudi R."/>
            <person name="Vision T.J."/>
            <person name="Zeng Q."/>
            <person name="Zolan M.E."/>
            <person name="Pukkila P.J."/>
        </authorList>
    </citation>
    <scope>NUCLEOTIDE SEQUENCE [LARGE SCALE GENOMIC DNA]</scope>
    <source>
        <strain evidence="3">Okayama-7 / 130 / ATCC MYA-4618 / FGSC 9003</strain>
    </source>
</reference>
<dbReference type="RefSeq" id="XP_001830442.2">
    <property type="nucleotide sequence ID" value="XM_001830390.2"/>
</dbReference>
<dbReference type="EMBL" id="AACS02000003">
    <property type="protein sequence ID" value="EAU91322.2"/>
    <property type="molecule type" value="Genomic_DNA"/>
</dbReference>
<feature type="compositionally biased region" description="Acidic residues" evidence="1">
    <location>
        <begin position="131"/>
        <end position="143"/>
    </location>
</feature>
<gene>
    <name evidence="2" type="ORF">CC1G_07357</name>
</gene>
<dbReference type="GeneID" id="6006884"/>
<dbReference type="AlphaFoldDB" id="A8N6I6"/>
<accession>A8N6I6</accession>
<dbReference type="HOGENOM" id="CLU_086246_0_0_1"/>
<dbReference type="KEGG" id="cci:CC1G_07357"/>
<evidence type="ECO:0000256" key="1">
    <source>
        <dbReference type="SAM" id="MobiDB-lite"/>
    </source>
</evidence>
<keyword evidence="3" id="KW-1185">Reference proteome</keyword>
<feature type="region of interest" description="Disordered" evidence="1">
    <location>
        <begin position="100"/>
        <end position="144"/>
    </location>
</feature>
<dbReference type="VEuPathDB" id="FungiDB:CC1G_07357"/>
<sequence>MPHKVLAEILEKNYARFRQSHPEEGRRKRILRTLRSNWPDGSYPIDNSTVDINLEELDSDPYDAFLELDTPGILLRTDYSNEEAWQEFLAKFRESERELLESLRPSQPEALNSEAAPANPVQDVHMRDNNDDNDSDNSEEDGNIPDAVISVYSAATVEERATLENISNITALGLFNDVDIRPAVPPPPETKTRYNPNNVLINKNGWQEIYTGCTLWLFDRKSLEDQCVRVVTPSGDLYGTATGDSWRARVSHIAELQFNMTYLGMQIDFGGLDRWDPQERSRNLNETSAF</sequence>
<dbReference type="OMA" id="CELQVNL"/>
<protein>
    <submittedName>
        <fullName evidence="2">Uncharacterized protein</fullName>
    </submittedName>
</protein>
<proteinExistence type="predicted"/>
<evidence type="ECO:0000313" key="3">
    <source>
        <dbReference type="Proteomes" id="UP000001861"/>
    </source>
</evidence>
<dbReference type="Proteomes" id="UP000001861">
    <property type="component" value="Unassembled WGS sequence"/>
</dbReference>
<dbReference type="STRING" id="240176.A8N6I6"/>
<comment type="caution">
    <text evidence="2">The sequence shown here is derived from an EMBL/GenBank/DDBJ whole genome shotgun (WGS) entry which is preliminary data.</text>
</comment>
<organism evidence="2 3">
    <name type="scientific">Coprinopsis cinerea (strain Okayama-7 / 130 / ATCC MYA-4618 / FGSC 9003)</name>
    <name type="common">Inky cap fungus</name>
    <name type="synonym">Hormographiella aspergillata</name>
    <dbReference type="NCBI Taxonomy" id="240176"/>
    <lineage>
        <taxon>Eukaryota</taxon>
        <taxon>Fungi</taxon>
        <taxon>Dikarya</taxon>
        <taxon>Basidiomycota</taxon>
        <taxon>Agaricomycotina</taxon>
        <taxon>Agaricomycetes</taxon>
        <taxon>Agaricomycetidae</taxon>
        <taxon>Agaricales</taxon>
        <taxon>Agaricineae</taxon>
        <taxon>Psathyrellaceae</taxon>
        <taxon>Coprinopsis</taxon>
    </lineage>
</organism>
<name>A8N6I6_COPC7</name>
<evidence type="ECO:0000313" key="2">
    <source>
        <dbReference type="EMBL" id="EAU91322.2"/>
    </source>
</evidence>
<dbReference type="InParanoid" id="A8N6I6"/>